<gene>
    <name evidence="2" type="ORF">ACFQO6_21630</name>
</gene>
<accession>A0ABW2NDB3</accession>
<dbReference type="EMBL" id="JBHTCH010000028">
    <property type="protein sequence ID" value="MFC7362886.1"/>
    <property type="molecule type" value="Genomic_DNA"/>
</dbReference>
<feature type="transmembrane region" description="Helical" evidence="1">
    <location>
        <begin position="155"/>
        <end position="181"/>
    </location>
</feature>
<protein>
    <recommendedName>
        <fullName evidence="4">Glycosyltransferase RgtA/B/C/D-like domain-containing protein</fullName>
    </recommendedName>
</protein>
<comment type="caution">
    <text evidence="2">The sequence shown here is derived from an EMBL/GenBank/DDBJ whole genome shotgun (WGS) entry which is preliminary data.</text>
</comment>
<keyword evidence="3" id="KW-1185">Reference proteome</keyword>
<evidence type="ECO:0008006" key="4">
    <source>
        <dbReference type="Google" id="ProtNLM"/>
    </source>
</evidence>
<evidence type="ECO:0000256" key="1">
    <source>
        <dbReference type="SAM" id="Phobius"/>
    </source>
</evidence>
<organism evidence="2 3">
    <name type="scientific">Nocardioides astragali</name>
    <dbReference type="NCBI Taxonomy" id="1776736"/>
    <lineage>
        <taxon>Bacteria</taxon>
        <taxon>Bacillati</taxon>
        <taxon>Actinomycetota</taxon>
        <taxon>Actinomycetes</taxon>
        <taxon>Propionibacteriales</taxon>
        <taxon>Nocardioidaceae</taxon>
        <taxon>Nocardioides</taxon>
    </lineage>
</organism>
<keyword evidence="1" id="KW-0812">Transmembrane</keyword>
<feature type="transmembrane region" description="Helical" evidence="1">
    <location>
        <begin position="77"/>
        <end position="97"/>
    </location>
</feature>
<evidence type="ECO:0000313" key="2">
    <source>
        <dbReference type="EMBL" id="MFC7362886.1"/>
    </source>
</evidence>
<feature type="transmembrane region" description="Helical" evidence="1">
    <location>
        <begin position="322"/>
        <end position="343"/>
    </location>
</feature>
<name>A0ABW2NDB3_9ACTN</name>
<proteinExistence type="predicted"/>
<sequence length="459" mass="50290">MFGAATIALFVMFFSMVFIARQPLGNPDTWWHLVMGHAYLDGTSVRHPGPMSPLGTEDWRSRDWLSQVLMALFDDAFGLPGVAWLLGLALVVLFIACFRLCRRLVPFGPAVVATGLAFFSMIGSLSPRPQVVSFILLVVTLGALLRTAEDLRPRWWLAALTAVWACSHGLWFLSPGLQLVFLLGLVMDRRLGRKSLRPHVLLLGVSVAAVALTPNGVHLLTHPTGPSMDIAHYIQEYEPTSLSFPPYAAALLMGFVVCLTWARRGNGSWLSVMLVGLGIFLALYGGRTIPLGAILLAPFFARAINTWWPKTQAFVPLATERVVVYGSALAALVALALMVPSSAAAPDDYFPTSYDSQLSVIPDDAVLINELGDGGYLAWKYPDLRIVGDGLTDQYSVEWLESWFKARLGEPGWDEFVQRSGADYALLDDSSPLRLGLMSLGWSIVQEGQDRVLLTSPDR</sequence>
<evidence type="ECO:0000313" key="3">
    <source>
        <dbReference type="Proteomes" id="UP001596524"/>
    </source>
</evidence>
<feature type="transmembrane region" description="Helical" evidence="1">
    <location>
        <begin position="242"/>
        <end position="262"/>
    </location>
</feature>
<dbReference type="Proteomes" id="UP001596524">
    <property type="component" value="Unassembled WGS sequence"/>
</dbReference>
<feature type="transmembrane region" description="Helical" evidence="1">
    <location>
        <begin position="268"/>
        <end position="301"/>
    </location>
</feature>
<reference evidence="3" key="1">
    <citation type="journal article" date="2019" name="Int. J. Syst. Evol. Microbiol.">
        <title>The Global Catalogue of Microorganisms (GCM) 10K type strain sequencing project: providing services to taxonomists for standard genome sequencing and annotation.</title>
        <authorList>
            <consortium name="The Broad Institute Genomics Platform"/>
            <consortium name="The Broad Institute Genome Sequencing Center for Infectious Disease"/>
            <person name="Wu L."/>
            <person name="Ma J."/>
        </authorList>
    </citation>
    <scope>NUCLEOTIDE SEQUENCE [LARGE SCALE GENOMIC DNA]</scope>
    <source>
        <strain evidence="3">FCH27</strain>
    </source>
</reference>
<feature type="transmembrane region" description="Helical" evidence="1">
    <location>
        <begin position="104"/>
        <end position="125"/>
    </location>
</feature>
<keyword evidence="1" id="KW-0472">Membrane</keyword>
<feature type="transmembrane region" description="Helical" evidence="1">
    <location>
        <begin position="201"/>
        <end position="221"/>
    </location>
</feature>
<keyword evidence="1" id="KW-1133">Transmembrane helix</keyword>